<evidence type="ECO:0000256" key="5">
    <source>
        <dbReference type="ARBA" id="ARBA00022771"/>
    </source>
</evidence>
<sequence>MFQNQGQGGQQTSLERRYGFFRCLSCKGEWQSSHVYCIKGTTTVYYKQDCKNCKTACNPYKVEDVKCPMCGKPAKECQGMCDHPDDD</sequence>
<comment type="similarity">
    <text evidence="10">Belongs to the ZAR1 family.</text>
</comment>
<keyword evidence="7" id="KW-0862">Zinc</keyword>
<dbReference type="SMART" id="SM01328">
    <property type="entry name" value="zf-3CxxC"/>
    <property type="match status" value="1"/>
</dbReference>
<keyword evidence="3" id="KW-0963">Cytoplasm</keyword>
<keyword evidence="13" id="KW-1185">Reference proteome</keyword>
<evidence type="ECO:0000256" key="6">
    <source>
        <dbReference type="ARBA" id="ARBA00022782"/>
    </source>
</evidence>
<comment type="subcellular location">
    <subcellularLocation>
        <location evidence="1">Cytoplasm</location>
    </subcellularLocation>
</comment>
<keyword evidence="2" id="KW-0217">Developmental protein</keyword>
<dbReference type="GO" id="GO:0008270">
    <property type="term" value="F:zinc ion binding"/>
    <property type="evidence" value="ECO:0007669"/>
    <property type="project" value="UniProtKB-KW"/>
</dbReference>
<evidence type="ECO:0000256" key="9">
    <source>
        <dbReference type="ARBA" id="ARBA00022943"/>
    </source>
</evidence>
<dbReference type="GO" id="GO:0017148">
    <property type="term" value="P:negative regulation of translation"/>
    <property type="evidence" value="ECO:0007669"/>
    <property type="project" value="UniProtKB-ARBA"/>
</dbReference>
<evidence type="ECO:0000256" key="3">
    <source>
        <dbReference type="ARBA" id="ARBA00022490"/>
    </source>
</evidence>
<dbReference type="EMBL" id="NEDP02003918">
    <property type="protein sequence ID" value="OWF47377.1"/>
    <property type="molecule type" value="Genomic_DNA"/>
</dbReference>
<dbReference type="GO" id="GO:0006412">
    <property type="term" value="P:translation"/>
    <property type="evidence" value="ECO:0007669"/>
    <property type="project" value="TreeGrafter"/>
</dbReference>
<proteinExistence type="inferred from homology"/>
<keyword evidence="9" id="KW-0896">Oogenesis</keyword>
<evidence type="ECO:0000256" key="7">
    <source>
        <dbReference type="ARBA" id="ARBA00022833"/>
    </source>
</evidence>
<dbReference type="GO" id="GO:0003729">
    <property type="term" value="F:mRNA binding"/>
    <property type="evidence" value="ECO:0007669"/>
    <property type="project" value="UniProtKB-ARBA"/>
</dbReference>
<dbReference type="GO" id="GO:0048477">
    <property type="term" value="P:oogenesis"/>
    <property type="evidence" value="ECO:0007669"/>
    <property type="project" value="UniProtKB-KW"/>
</dbReference>
<dbReference type="PANTHER" id="PTHR31054:SF3">
    <property type="entry name" value="ZYGOTE ARREST PROTEIN 1-LIKE"/>
    <property type="match status" value="1"/>
</dbReference>
<reference evidence="12 13" key="1">
    <citation type="journal article" date="2017" name="Nat. Ecol. Evol.">
        <title>Scallop genome provides insights into evolution of bilaterian karyotype and development.</title>
        <authorList>
            <person name="Wang S."/>
            <person name="Zhang J."/>
            <person name="Jiao W."/>
            <person name="Li J."/>
            <person name="Xun X."/>
            <person name="Sun Y."/>
            <person name="Guo X."/>
            <person name="Huan P."/>
            <person name="Dong B."/>
            <person name="Zhang L."/>
            <person name="Hu X."/>
            <person name="Sun X."/>
            <person name="Wang J."/>
            <person name="Zhao C."/>
            <person name="Wang Y."/>
            <person name="Wang D."/>
            <person name="Huang X."/>
            <person name="Wang R."/>
            <person name="Lv J."/>
            <person name="Li Y."/>
            <person name="Zhang Z."/>
            <person name="Liu B."/>
            <person name="Lu W."/>
            <person name="Hui Y."/>
            <person name="Liang J."/>
            <person name="Zhou Z."/>
            <person name="Hou R."/>
            <person name="Li X."/>
            <person name="Liu Y."/>
            <person name="Li H."/>
            <person name="Ning X."/>
            <person name="Lin Y."/>
            <person name="Zhao L."/>
            <person name="Xing Q."/>
            <person name="Dou J."/>
            <person name="Li Y."/>
            <person name="Mao J."/>
            <person name="Guo H."/>
            <person name="Dou H."/>
            <person name="Li T."/>
            <person name="Mu C."/>
            <person name="Jiang W."/>
            <person name="Fu Q."/>
            <person name="Fu X."/>
            <person name="Miao Y."/>
            <person name="Liu J."/>
            <person name="Yu Q."/>
            <person name="Li R."/>
            <person name="Liao H."/>
            <person name="Li X."/>
            <person name="Kong Y."/>
            <person name="Jiang Z."/>
            <person name="Chourrout D."/>
            <person name="Li R."/>
            <person name="Bao Z."/>
        </authorList>
    </citation>
    <scope>NUCLEOTIDE SEQUENCE [LARGE SCALE GENOMIC DNA]</scope>
    <source>
        <strain evidence="12 13">PY_sf001</strain>
    </source>
</reference>
<dbReference type="InterPro" id="IPR026775">
    <property type="entry name" value="Zar1"/>
</dbReference>
<feature type="domain" description="3CxxC-type" evidence="11">
    <location>
        <begin position="16"/>
        <end position="80"/>
    </location>
</feature>
<accession>A0A210QF36</accession>
<dbReference type="InterPro" id="IPR027377">
    <property type="entry name" value="ZAR1/RTP1-5-like_Znf-3CxxC"/>
</dbReference>
<evidence type="ECO:0000256" key="2">
    <source>
        <dbReference type="ARBA" id="ARBA00022473"/>
    </source>
</evidence>
<evidence type="ECO:0000256" key="1">
    <source>
        <dbReference type="ARBA" id="ARBA00004496"/>
    </source>
</evidence>
<evidence type="ECO:0000259" key="11">
    <source>
        <dbReference type="SMART" id="SM01328"/>
    </source>
</evidence>
<protein>
    <submittedName>
        <fullName evidence="12">Zygote arrest protein 1</fullName>
    </submittedName>
</protein>
<keyword evidence="6" id="KW-0221">Differentiation</keyword>
<dbReference type="OrthoDB" id="9885288at2759"/>
<dbReference type="Pfam" id="PF13695">
    <property type="entry name" value="Zn_ribbon_3CxxC"/>
    <property type="match status" value="1"/>
</dbReference>
<dbReference type="GO" id="GO:0005737">
    <property type="term" value="C:cytoplasm"/>
    <property type="evidence" value="ECO:0007669"/>
    <property type="project" value="UniProtKB-SubCell"/>
</dbReference>
<evidence type="ECO:0000313" key="12">
    <source>
        <dbReference type="EMBL" id="OWF47377.1"/>
    </source>
</evidence>
<dbReference type="PANTHER" id="PTHR31054">
    <property type="entry name" value="ZYGOTE ARREST PROTEIN 1-LIKE ISOFORM X1"/>
    <property type="match status" value="1"/>
</dbReference>
<gene>
    <name evidence="12" type="ORF">KP79_PYT08161</name>
</gene>
<evidence type="ECO:0000256" key="8">
    <source>
        <dbReference type="ARBA" id="ARBA00022884"/>
    </source>
</evidence>
<dbReference type="AlphaFoldDB" id="A0A210QF36"/>
<organism evidence="12 13">
    <name type="scientific">Mizuhopecten yessoensis</name>
    <name type="common">Japanese scallop</name>
    <name type="synonym">Patinopecten yessoensis</name>
    <dbReference type="NCBI Taxonomy" id="6573"/>
    <lineage>
        <taxon>Eukaryota</taxon>
        <taxon>Metazoa</taxon>
        <taxon>Spiralia</taxon>
        <taxon>Lophotrochozoa</taxon>
        <taxon>Mollusca</taxon>
        <taxon>Bivalvia</taxon>
        <taxon>Autobranchia</taxon>
        <taxon>Pteriomorphia</taxon>
        <taxon>Pectinida</taxon>
        <taxon>Pectinoidea</taxon>
        <taxon>Pectinidae</taxon>
        <taxon>Mizuhopecten</taxon>
    </lineage>
</organism>
<dbReference type="Proteomes" id="UP000242188">
    <property type="component" value="Unassembled WGS sequence"/>
</dbReference>
<evidence type="ECO:0000313" key="13">
    <source>
        <dbReference type="Proteomes" id="UP000242188"/>
    </source>
</evidence>
<keyword evidence="4" id="KW-0479">Metal-binding</keyword>
<evidence type="ECO:0000256" key="4">
    <source>
        <dbReference type="ARBA" id="ARBA00022723"/>
    </source>
</evidence>
<name>A0A210QF36_MIZYE</name>
<evidence type="ECO:0000256" key="10">
    <source>
        <dbReference type="ARBA" id="ARBA00034699"/>
    </source>
</evidence>
<keyword evidence="5" id="KW-0863">Zinc-finger</keyword>
<keyword evidence="8" id="KW-0694">RNA-binding</keyword>
<comment type="caution">
    <text evidence="12">The sequence shown here is derived from an EMBL/GenBank/DDBJ whole genome shotgun (WGS) entry which is preliminary data.</text>
</comment>